<organism evidence="4 5">
    <name type="scientific">Leptospira yasudae</name>
    <dbReference type="NCBI Taxonomy" id="2202201"/>
    <lineage>
        <taxon>Bacteria</taxon>
        <taxon>Pseudomonadati</taxon>
        <taxon>Spirochaetota</taxon>
        <taxon>Spirochaetia</taxon>
        <taxon>Leptospirales</taxon>
        <taxon>Leptospiraceae</taxon>
        <taxon>Leptospira</taxon>
    </lineage>
</organism>
<evidence type="ECO:0000313" key="5">
    <source>
        <dbReference type="Proteomes" id="UP000297613"/>
    </source>
</evidence>
<dbReference type="GO" id="GO:0004519">
    <property type="term" value="F:endonuclease activity"/>
    <property type="evidence" value="ECO:0007669"/>
    <property type="project" value="UniProtKB-KW"/>
</dbReference>
<comment type="caution">
    <text evidence="4">The sequence shown here is derived from an EMBL/GenBank/DDBJ whole genome shotgun (WGS) entry which is preliminary data.</text>
</comment>
<keyword evidence="3" id="KW-0378">Hydrolase</keyword>
<evidence type="ECO:0000313" key="4">
    <source>
        <dbReference type="EMBL" id="TGL79742.1"/>
    </source>
</evidence>
<sequence length="304" mass="35048">MGHNFKNEKETFKRKLKKFSETLSKHISGEDKSWTIKGFIDIFKNLYTISGDTKIVSKILEIHLFPKILEFAELEGYNVILAEHQNWYPDISFVHKQNSNIKFAIDLKTTFRDPSNQNFVNGFTLGSHGAYFKNRKSDKNIQFPYSEYLGHFCLGIIYSRNDVVKHDERTVFYVEELHSKQTKKKDFKIAKDLVSVSSVITDIQFFVVEKWEIASDKQGSGNTANIGSINHIDDIINGRGMFSKLGEETFDEYWMNHGSLKMKKGDLSIPITNLVDFLDFTKGDKSKIIPRKTKKKNESNSSSD</sequence>
<evidence type="ECO:0000256" key="2">
    <source>
        <dbReference type="ARBA" id="ARBA00022759"/>
    </source>
</evidence>
<dbReference type="InterPro" id="IPR015314">
    <property type="entry name" value="Restrct_endonuc_II_EcoRV"/>
</dbReference>
<dbReference type="InterPro" id="IPR011335">
    <property type="entry name" value="Restrct_endonuc-II-like"/>
</dbReference>
<dbReference type="GO" id="GO:0003677">
    <property type="term" value="F:DNA binding"/>
    <property type="evidence" value="ECO:0007669"/>
    <property type="project" value="InterPro"/>
</dbReference>
<dbReference type="Proteomes" id="UP000297613">
    <property type="component" value="Unassembled WGS sequence"/>
</dbReference>
<protein>
    <submittedName>
        <fullName evidence="4">Restriction endonuclease</fullName>
    </submittedName>
</protein>
<proteinExistence type="predicted"/>
<keyword evidence="2 4" id="KW-0255">Endonuclease</keyword>
<gene>
    <name evidence="4" type="ORF">EHQ83_17885</name>
</gene>
<accession>A0A6N4QEH2</accession>
<name>A0A6N4QEH2_9LEPT</name>
<keyword evidence="1" id="KW-0540">Nuclease</keyword>
<reference evidence="4 5" key="1">
    <citation type="journal article" date="2019" name="PLoS Negl. Trop. Dis.">
        <title>Revisiting the worldwide diversity of Leptospira species in the environment.</title>
        <authorList>
            <person name="Vincent A.T."/>
            <person name="Schiettekatte O."/>
            <person name="Bourhy P."/>
            <person name="Veyrier F.J."/>
            <person name="Picardeau M."/>
        </authorList>
    </citation>
    <scope>NUCLEOTIDE SEQUENCE [LARGE SCALE GENOMIC DNA]</scope>
    <source>
        <strain evidence="4 5">201702445</strain>
    </source>
</reference>
<dbReference type="RefSeq" id="WP_135571502.1">
    <property type="nucleotide sequence ID" value="NZ_RQGK01000057.1"/>
</dbReference>
<dbReference type="Pfam" id="PF09233">
    <property type="entry name" value="Endonuc-EcoRV"/>
    <property type="match status" value="1"/>
</dbReference>
<evidence type="ECO:0000256" key="3">
    <source>
        <dbReference type="ARBA" id="ARBA00022801"/>
    </source>
</evidence>
<evidence type="ECO:0000256" key="1">
    <source>
        <dbReference type="ARBA" id="ARBA00022722"/>
    </source>
</evidence>
<dbReference type="AlphaFoldDB" id="A0A6N4QEH2"/>
<dbReference type="EMBL" id="RQGM01000074">
    <property type="protein sequence ID" value="TGL79742.1"/>
    <property type="molecule type" value="Genomic_DNA"/>
</dbReference>
<dbReference type="Gene3D" id="3.40.600.10">
    <property type="entry name" value="DNA mismatch repair MutH/Restriction endonuclease, type II"/>
    <property type="match status" value="1"/>
</dbReference>
<dbReference type="CDD" id="cd22323">
    <property type="entry name" value="EcoRV-like"/>
    <property type="match status" value="1"/>
</dbReference>
<dbReference type="InterPro" id="IPR037057">
    <property type="entry name" value="DNA_rep_MutH/T2_RE_sf"/>
</dbReference>
<dbReference type="SUPFAM" id="SSF52980">
    <property type="entry name" value="Restriction endonuclease-like"/>
    <property type="match status" value="1"/>
</dbReference>
<dbReference type="GO" id="GO:0016787">
    <property type="term" value="F:hydrolase activity"/>
    <property type="evidence" value="ECO:0007669"/>
    <property type="project" value="UniProtKB-KW"/>
</dbReference>